<evidence type="ECO:0008006" key="3">
    <source>
        <dbReference type="Google" id="ProtNLM"/>
    </source>
</evidence>
<dbReference type="EMBL" id="JBHTHX010002771">
    <property type="protein sequence ID" value="MFD0890914.1"/>
    <property type="molecule type" value="Genomic_DNA"/>
</dbReference>
<evidence type="ECO:0000313" key="2">
    <source>
        <dbReference type="Proteomes" id="UP001597024"/>
    </source>
</evidence>
<organism evidence="1 2">
    <name type="scientific">Streptosporangium algeriense</name>
    <dbReference type="NCBI Taxonomy" id="1682748"/>
    <lineage>
        <taxon>Bacteria</taxon>
        <taxon>Bacillati</taxon>
        <taxon>Actinomycetota</taxon>
        <taxon>Actinomycetes</taxon>
        <taxon>Streptosporangiales</taxon>
        <taxon>Streptosporangiaceae</taxon>
        <taxon>Streptosporangium</taxon>
    </lineage>
</organism>
<reference evidence="2" key="1">
    <citation type="journal article" date="2019" name="Int. J. Syst. Evol. Microbiol.">
        <title>The Global Catalogue of Microorganisms (GCM) 10K type strain sequencing project: providing services to taxonomists for standard genome sequencing and annotation.</title>
        <authorList>
            <consortium name="The Broad Institute Genomics Platform"/>
            <consortium name="The Broad Institute Genome Sequencing Center for Infectious Disease"/>
            <person name="Wu L."/>
            <person name="Ma J."/>
        </authorList>
    </citation>
    <scope>NUCLEOTIDE SEQUENCE [LARGE SCALE GENOMIC DNA]</scope>
    <source>
        <strain evidence="2">CCUG 62974</strain>
    </source>
</reference>
<sequence>APAAPVSSSAAPPSPSRVEIPGGYRTLGAGGVSAALPGGWTVRENDGVVTFHGPKNSGQSVVVSQTTVTDPVAALDGIGKDGLDEYTEIGVETVPYGAWRAADWEYTYVRSPGAVPMHGLTRYAAVDGRNAYLIAFTAQDLDWDRGAQARRVFFATFRPAA</sequence>
<proteinExistence type="predicted"/>
<gene>
    <name evidence="1" type="ORF">ACFQ08_40740</name>
</gene>
<keyword evidence="2" id="KW-1185">Reference proteome</keyword>
<comment type="caution">
    <text evidence="1">The sequence shown here is derived from an EMBL/GenBank/DDBJ whole genome shotgun (WGS) entry which is preliminary data.</text>
</comment>
<evidence type="ECO:0000313" key="1">
    <source>
        <dbReference type="EMBL" id="MFD0890914.1"/>
    </source>
</evidence>
<protein>
    <recommendedName>
        <fullName evidence="3">Serine/threonine protein kinase</fullName>
    </recommendedName>
</protein>
<name>A0ABW3E4E1_9ACTN</name>
<feature type="non-terminal residue" evidence="1">
    <location>
        <position position="1"/>
    </location>
</feature>
<dbReference type="Proteomes" id="UP001597024">
    <property type="component" value="Unassembled WGS sequence"/>
</dbReference>
<accession>A0ABW3E4E1</accession>